<feature type="domain" description="Major facilitator superfamily (MFS) profile" evidence="4">
    <location>
        <begin position="60"/>
        <end position="439"/>
    </location>
</feature>
<dbReference type="GO" id="GO:0022857">
    <property type="term" value="F:transmembrane transporter activity"/>
    <property type="evidence" value="ECO:0007669"/>
    <property type="project" value="InterPro"/>
</dbReference>
<feature type="transmembrane region" description="Helical" evidence="3">
    <location>
        <begin position="215"/>
        <end position="237"/>
    </location>
</feature>
<dbReference type="SUPFAM" id="SSF103473">
    <property type="entry name" value="MFS general substrate transporter"/>
    <property type="match status" value="1"/>
</dbReference>
<dbReference type="PANTHER" id="PTHR11360">
    <property type="entry name" value="MONOCARBOXYLATE TRANSPORTER"/>
    <property type="match status" value="1"/>
</dbReference>
<feature type="transmembrane region" description="Helical" evidence="3">
    <location>
        <begin position="384"/>
        <end position="404"/>
    </location>
</feature>
<organism evidence="5 6">
    <name type="scientific">Penicillium frequentans</name>
    <dbReference type="NCBI Taxonomy" id="3151616"/>
    <lineage>
        <taxon>Eukaryota</taxon>
        <taxon>Fungi</taxon>
        <taxon>Dikarya</taxon>
        <taxon>Ascomycota</taxon>
        <taxon>Pezizomycotina</taxon>
        <taxon>Eurotiomycetes</taxon>
        <taxon>Eurotiomycetidae</taxon>
        <taxon>Eurotiales</taxon>
        <taxon>Aspergillaceae</taxon>
        <taxon>Penicillium</taxon>
    </lineage>
</organism>
<evidence type="ECO:0000313" key="5">
    <source>
        <dbReference type="EMBL" id="KAJ5538734.1"/>
    </source>
</evidence>
<feature type="transmembrane region" description="Helical" evidence="3">
    <location>
        <begin position="58"/>
        <end position="79"/>
    </location>
</feature>
<evidence type="ECO:0000313" key="6">
    <source>
        <dbReference type="Proteomes" id="UP001220324"/>
    </source>
</evidence>
<feature type="transmembrane region" description="Helical" evidence="3">
    <location>
        <begin position="294"/>
        <end position="313"/>
    </location>
</feature>
<feature type="transmembrane region" description="Helical" evidence="3">
    <location>
        <begin position="260"/>
        <end position="282"/>
    </location>
</feature>
<protein>
    <recommendedName>
        <fullName evidence="4">Major facilitator superfamily (MFS) profile domain-containing protein</fullName>
    </recommendedName>
</protein>
<reference evidence="5 6" key="1">
    <citation type="journal article" date="2023" name="IMA Fungus">
        <title>Comparative genomic study of the Penicillium genus elucidates a diverse pangenome and 15 lateral gene transfer events.</title>
        <authorList>
            <person name="Petersen C."/>
            <person name="Sorensen T."/>
            <person name="Nielsen M.R."/>
            <person name="Sondergaard T.E."/>
            <person name="Sorensen J.L."/>
            <person name="Fitzpatrick D.A."/>
            <person name="Frisvad J.C."/>
            <person name="Nielsen K.L."/>
        </authorList>
    </citation>
    <scope>NUCLEOTIDE SEQUENCE [LARGE SCALE GENOMIC DNA]</scope>
    <source>
        <strain evidence="5 6">IBT 35679</strain>
    </source>
</reference>
<dbReference type="Proteomes" id="UP001220324">
    <property type="component" value="Unassembled WGS sequence"/>
</dbReference>
<dbReference type="EMBL" id="JAQIZZ010000006">
    <property type="protein sequence ID" value="KAJ5538734.1"/>
    <property type="molecule type" value="Genomic_DNA"/>
</dbReference>
<evidence type="ECO:0000256" key="3">
    <source>
        <dbReference type="SAM" id="Phobius"/>
    </source>
</evidence>
<comment type="caution">
    <text evidence="5">The sequence shown here is derived from an EMBL/GenBank/DDBJ whole genome shotgun (WGS) entry which is preliminary data.</text>
</comment>
<dbReference type="InterPro" id="IPR036259">
    <property type="entry name" value="MFS_trans_sf"/>
</dbReference>
<dbReference type="PROSITE" id="PS50850">
    <property type="entry name" value="MFS"/>
    <property type="match status" value="1"/>
</dbReference>
<name>A0AAD6CWI8_9EURO</name>
<keyword evidence="3" id="KW-0472">Membrane</keyword>
<dbReference type="InterPro" id="IPR011701">
    <property type="entry name" value="MFS"/>
</dbReference>
<gene>
    <name evidence="5" type="ORF">N7494_008213</name>
</gene>
<feature type="transmembrane region" description="Helical" evidence="3">
    <location>
        <begin position="128"/>
        <end position="146"/>
    </location>
</feature>
<dbReference type="PANTHER" id="PTHR11360:SF230">
    <property type="entry name" value="MONOCARBOXYLATE TRANSPORTER, PUTATIVE (AFU_ORTHOLOGUE AFUA_2G12790)-RELATED"/>
    <property type="match status" value="1"/>
</dbReference>
<feature type="transmembrane region" description="Helical" evidence="3">
    <location>
        <begin position="350"/>
        <end position="372"/>
    </location>
</feature>
<feature type="transmembrane region" description="Helical" evidence="3">
    <location>
        <begin position="416"/>
        <end position="438"/>
    </location>
</feature>
<dbReference type="InterPro" id="IPR020846">
    <property type="entry name" value="MFS_dom"/>
</dbReference>
<feature type="transmembrane region" description="Helical" evidence="3">
    <location>
        <begin position="99"/>
        <end position="121"/>
    </location>
</feature>
<evidence type="ECO:0000256" key="1">
    <source>
        <dbReference type="ARBA" id="ARBA00004141"/>
    </source>
</evidence>
<feature type="transmembrane region" description="Helical" evidence="3">
    <location>
        <begin position="188"/>
        <end position="209"/>
    </location>
</feature>
<keyword evidence="6" id="KW-1185">Reference proteome</keyword>
<accession>A0AAD6CWI8</accession>
<sequence length="449" mass="49677">MVCRNPQFLKSRQELATDDLPKFSTQLQHVDTDSSQDDSILAIKTDVFDDFPEGGLRAWLVVAGVFASLTCTFGMQFTVGALQSHWETHQLQNYSSSTIGWISSVYLYLNMVSAVQVGPMFDRYGPRWLMLIGSVLFTLSIFLLSLCEKYYQFMLCLGILSGVSAAFVSNPCMVVLSHWFHRRRGMATGISMVGGSLGGVIFPMILRATLEPLGWVWSLRIIGFIFMGLLTIGNICVRSRLPVKGQTAVFDFRCFRDTRFIWFTMAQFFAQIALFASMGLVPTYALAQGFSSDTGFYLLAVYNGAAAVGRGLSGMVSDRFGRFNTMSAMMTTTMIFIFLLWCPFGNHLGVMYSFVVLMGLGTGTILCLLPVCLSQMCKTEEVGLWLGSCYLVISHGPLVAIPIGGQLLQAVGPTNLVVFIGGMITISLLCLLTARWACLGYHWKFQIKI</sequence>
<feature type="transmembrane region" description="Helical" evidence="3">
    <location>
        <begin position="325"/>
        <end position="344"/>
    </location>
</feature>
<keyword evidence="3" id="KW-0812">Transmembrane</keyword>
<dbReference type="CDD" id="cd17352">
    <property type="entry name" value="MFS_MCT_SLC16"/>
    <property type="match status" value="1"/>
</dbReference>
<dbReference type="AlphaFoldDB" id="A0AAD6CWI8"/>
<dbReference type="Pfam" id="PF07690">
    <property type="entry name" value="MFS_1"/>
    <property type="match status" value="1"/>
</dbReference>
<comment type="subcellular location">
    <subcellularLocation>
        <location evidence="1">Membrane</location>
        <topology evidence="1">Multi-pass membrane protein</topology>
    </subcellularLocation>
</comment>
<keyword evidence="3" id="KW-1133">Transmembrane helix</keyword>
<evidence type="ECO:0000256" key="2">
    <source>
        <dbReference type="ARBA" id="ARBA00006727"/>
    </source>
</evidence>
<evidence type="ECO:0000259" key="4">
    <source>
        <dbReference type="PROSITE" id="PS50850"/>
    </source>
</evidence>
<dbReference type="InterPro" id="IPR050327">
    <property type="entry name" value="Proton-linked_MCT"/>
</dbReference>
<proteinExistence type="inferred from homology"/>
<comment type="similarity">
    <text evidence="2">Belongs to the major facilitator superfamily. Monocarboxylate porter (TC 2.A.1.13) family.</text>
</comment>
<feature type="transmembrane region" description="Helical" evidence="3">
    <location>
        <begin position="152"/>
        <end position="176"/>
    </location>
</feature>
<dbReference type="Gene3D" id="1.20.1250.20">
    <property type="entry name" value="MFS general substrate transporter like domains"/>
    <property type="match status" value="2"/>
</dbReference>
<dbReference type="GO" id="GO:0016020">
    <property type="term" value="C:membrane"/>
    <property type="evidence" value="ECO:0007669"/>
    <property type="project" value="UniProtKB-SubCell"/>
</dbReference>